<feature type="signal peptide" evidence="1">
    <location>
        <begin position="1"/>
        <end position="17"/>
    </location>
</feature>
<accession>A0ABY3MSQ4</accession>
<sequence length="150" mass="16909">MKFFLAVLLLVNFKVVACGQDYLKGYSDKNKFLVAVELADFVYIGEVARTYRLPNTHASQKNDNGYVFKVIELLKGETQAYMETEQSSHCGISGPFSENYWPNSAGQEFVVAGKSSNDNNYVFAVYPFNKAVYVMGEILNAANKQFNRDQ</sequence>
<reference evidence="2 3" key="1">
    <citation type="submission" date="2019-08" db="EMBL/GenBank/DDBJ databases">
        <title>Microbe sample from Colwellia echini.</title>
        <authorList>
            <person name="Christiansen L."/>
            <person name="Pathiraja D."/>
            <person name="Schultz-Johansen M."/>
            <person name="Choi I.-G."/>
            <person name="Stougaard P."/>
        </authorList>
    </citation>
    <scope>NUCLEOTIDE SEQUENCE [LARGE SCALE GENOMIC DNA]</scope>
    <source>
        <strain evidence="2 3">A3</strain>
    </source>
</reference>
<evidence type="ECO:0000313" key="2">
    <source>
        <dbReference type="EMBL" id="TYK64167.1"/>
    </source>
</evidence>
<gene>
    <name evidence="2" type="ORF">CWS31_017120</name>
</gene>
<keyword evidence="1" id="KW-0732">Signal</keyword>
<evidence type="ECO:0000256" key="1">
    <source>
        <dbReference type="SAM" id="SignalP"/>
    </source>
</evidence>
<comment type="caution">
    <text evidence="2">The sequence shown here is derived from an EMBL/GenBank/DDBJ whole genome shotgun (WGS) entry which is preliminary data.</text>
</comment>
<organism evidence="2 3">
    <name type="scientific">Colwellia echini</name>
    <dbReference type="NCBI Taxonomy" id="1982103"/>
    <lineage>
        <taxon>Bacteria</taxon>
        <taxon>Pseudomonadati</taxon>
        <taxon>Pseudomonadota</taxon>
        <taxon>Gammaproteobacteria</taxon>
        <taxon>Alteromonadales</taxon>
        <taxon>Colwelliaceae</taxon>
        <taxon>Colwellia</taxon>
    </lineage>
</organism>
<dbReference type="EMBL" id="PJAI02000050">
    <property type="protein sequence ID" value="TYK64167.1"/>
    <property type="molecule type" value="Genomic_DNA"/>
</dbReference>
<feature type="chain" id="PRO_5045424987" evidence="1">
    <location>
        <begin position="18"/>
        <end position="150"/>
    </location>
</feature>
<name>A0ABY3MSQ4_9GAMM</name>
<evidence type="ECO:0000313" key="3">
    <source>
        <dbReference type="Proteomes" id="UP000815846"/>
    </source>
</evidence>
<protein>
    <submittedName>
        <fullName evidence="2">Uncharacterized protein</fullName>
    </submittedName>
</protein>
<proteinExistence type="predicted"/>
<dbReference type="RefSeq" id="WP_101344257.1">
    <property type="nucleotide sequence ID" value="NZ_PJAI02000050.1"/>
</dbReference>
<dbReference type="Proteomes" id="UP000815846">
    <property type="component" value="Unassembled WGS sequence"/>
</dbReference>
<keyword evidence="3" id="KW-1185">Reference proteome</keyword>